<feature type="compositionally biased region" description="Basic residues" evidence="1">
    <location>
        <begin position="141"/>
        <end position="160"/>
    </location>
</feature>
<dbReference type="RefSeq" id="WP_179416278.1">
    <property type="nucleotide sequence ID" value="NZ_JACCFX010000001.1"/>
</dbReference>
<organism evidence="2 3">
    <name type="scientific">Pseudoclavibacter caeni</name>
    <dbReference type="NCBI Taxonomy" id="908846"/>
    <lineage>
        <taxon>Bacteria</taxon>
        <taxon>Bacillati</taxon>
        <taxon>Actinomycetota</taxon>
        <taxon>Actinomycetes</taxon>
        <taxon>Micrococcales</taxon>
        <taxon>Microbacteriaceae</taxon>
        <taxon>Pseudoclavibacter</taxon>
    </lineage>
</organism>
<accession>A0A7C8BMI1</accession>
<feature type="compositionally biased region" description="Polar residues" evidence="1">
    <location>
        <begin position="1"/>
        <end position="14"/>
    </location>
</feature>
<sequence>MRQTETAASHQRTASDVARQAGAGALSDATRVERAITMRIRAARPRPARPAHTVWAVIASSDAQCADFTGTQALQRWIGQVPSLSGGTSGSQWDATTAEASLHATSTFAWDEGTQTIRRDGDLPPDEGQTAGVPPPPPAPRRSRGLVRGRRHTTGRRHADHHSGFLRRPAGRRDQDTDGRHRL</sequence>
<evidence type="ECO:0000313" key="2">
    <source>
        <dbReference type="EMBL" id="KAB1631347.1"/>
    </source>
</evidence>
<feature type="region of interest" description="Disordered" evidence="1">
    <location>
        <begin position="110"/>
        <end position="183"/>
    </location>
</feature>
<dbReference type="AlphaFoldDB" id="A0A7C8BMI1"/>
<comment type="caution">
    <text evidence="2">The sequence shown here is derived from an EMBL/GenBank/DDBJ whole genome shotgun (WGS) entry which is preliminary data.</text>
</comment>
<reference evidence="2 3" key="1">
    <citation type="submission" date="2019-09" db="EMBL/GenBank/DDBJ databases">
        <title>Phylogeny of genus Pseudoclavibacter and closely related genus.</title>
        <authorList>
            <person name="Li Y."/>
        </authorList>
    </citation>
    <scope>NUCLEOTIDE SEQUENCE [LARGE SCALE GENOMIC DNA]</scope>
    <source>
        <strain evidence="2 3">JCM 16921</strain>
    </source>
</reference>
<evidence type="ECO:0000256" key="1">
    <source>
        <dbReference type="SAM" id="MobiDB-lite"/>
    </source>
</evidence>
<protein>
    <submittedName>
        <fullName evidence="2">Uncharacterized protein</fullName>
    </submittedName>
</protein>
<dbReference type="EMBL" id="WBKA01000007">
    <property type="protein sequence ID" value="KAB1631347.1"/>
    <property type="molecule type" value="Genomic_DNA"/>
</dbReference>
<evidence type="ECO:0000313" key="3">
    <source>
        <dbReference type="Proteomes" id="UP000481339"/>
    </source>
</evidence>
<feature type="compositionally biased region" description="Basic and acidic residues" evidence="1">
    <location>
        <begin position="171"/>
        <end position="183"/>
    </location>
</feature>
<name>A0A7C8BMI1_9MICO</name>
<feature type="region of interest" description="Disordered" evidence="1">
    <location>
        <begin position="1"/>
        <end position="27"/>
    </location>
</feature>
<gene>
    <name evidence="2" type="ORF">F8O02_08230</name>
</gene>
<keyword evidence="3" id="KW-1185">Reference proteome</keyword>
<proteinExistence type="predicted"/>
<dbReference type="Proteomes" id="UP000481339">
    <property type="component" value="Unassembled WGS sequence"/>
</dbReference>